<reference evidence="1" key="1">
    <citation type="submission" date="2024-05" db="EMBL/GenBank/DDBJ databases">
        <title>Draft Genome Sequences of Flagellimonas sp. MMG031 and Marinobacter sp. MMG032 Isolated from the dinoflagellate Symbiodinium pilosum.</title>
        <authorList>
            <person name="Shikuma N.J."/>
            <person name="Farrell M.V."/>
        </authorList>
    </citation>
    <scope>NUCLEOTIDE SEQUENCE</scope>
    <source>
        <strain evidence="1">MMG031</strain>
    </source>
</reference>
<protein>
    <submittedName>
        <fullName evidence="1">DUF1398 family protein</fullName>
    </submittedName>
</protein>
<dbReference type="InterPro" id="IPR009833">
    <property type="entry name" value="DUF1398"/>
</dbReference>
<dbReference type="Pfam" id="PF07166">
    <property type="entry name" value="DUF1398"/>
    <property type="match status" value="1"/>
</dbReference>
<dbReference type="RefSeq" id="WP_349351132.1">
    <property type="nucleotide sequence ID" value="NZ_CP157804.1"/>
</dbReference>
<dbReference type="AlphaFoldDB" id="A0AAU7MU70"/>
<accession>A0AAU7MU70</accession>
<evidence type="ECO:0000313" key="1">
    <source>
        <dbReference type="EMBL" id="XBQ22088.1"/>
    </source>
</evidence>
<dbReference type="Gene3D" id="3.30.1810.10">
    <property type="entry name" value="YdfO-like"/>
    <property type="match status" value="1"/>
</dbReference>
<name>A0AAU7MU70_9FLAO</name>
<gene>
    <name evidence="1" type="ORF">ABNE31_10810</name>
</gene>
<dbReference type="KEGG" id="fld:ABNE31_10810"/>
<sequence length="130" mass="14602">MFTIGQIHEAFAKVKSGSDFPTFVQDLKKIGITHYDNFVSDGRTIYYGQDEFLLNVDAKYPEIQVSKVGSPEDLKQAIQIHQQGQTDYPTFCTQAADAGVHKWTTDTIKMTVTYLDITERALVVEPIPVS</sequence>
<organism evidence="1">
    <name type="scientific">Flagellimonas sp. MMG031</name>
    <dbReference type="NCBI Taxonomy" id="3158549"/>
    <lineage>
        <taxon>Bacteria</taxon>
        <taxon>Pseudomonadati</taxon>
        <taxon>Bacteroidota</taxon>
        <taxon>Flavobacteriia</taxon>
        <taxon>Flavobacteriales</taxon>
        <taxon>Flavobacteriaceae</taxon>
        <taxon>Flagellimonas</taxon>
    </lineage>
</organism>
<proteinExistence type="predicted"/>
<dbReference type="SUPFAM" id="SSF160419">
    <property type="entry name" value="YdfO-like"/>
    <property type="match status" value="1"/>
</dbReference>
<dbReference type="InterPro" id="IPR036696">
    <property type="entry name" value="YdfO-like_sf"/>
</dbReference>
<dbReference type="EMBL" id="CP157804">
    <property type="protein sequence ID" value="XBQ22088.1"/>
    <property type="molecule type" value="Genomic_DNA"/>
</dbReference>